<dbReference type="AlphaFoldDB" id="A0A5B8UMR1"/>
<gene>
    <name evidence="2" type="ORF">FSB75_16805</name>
</gene>
<proteinExistence type="predicted"/>
<evidence type="ECO:0000256" key="1">
    <source>
        <dbReference type="SAM" id="Phobius"/>
    </source>
</evidence>
<dbReference type="RefSeq" id="WP_146789867.1">
    <property type="nucleotide sequence ID" value="NZ_BAABIO010000003.1"/>
</dbReference>
<dbReference type="EMBL" id="CP042433">
    <property type="protein sequence ID" value="QEC57489.1"/>
    <property type="molecule type" value="Genomic_DNA"/>
</dbReference>
<sequence>MEKPEEFSHKESLALIEEMIYKARNAYHESGTSALLWGSVIMFCSAVSFGNTWWHIPWLGNVWWLTLLAVVPQIVISVREGKSQKFKSHTADAMSGIWISFGIGIFLLSFYANVMKPDGSACLFLILYGMPTFATGYTHRFTAMIAGGIVCWIAAVVSIYTSTRVDLLLFFVSAFFAWFLPGNLLRSAYLKEKKKHV</sequence>
<feature type="transmembrane region" description="Helical" evidence="1">
    <location>
        <begin position="141"/>
        <end position="161"/>
    </location>
</feature>
<reference evidence="2 3" key="1">
    <citation type="journal article" date="2015" name="Int. J. Syst. Evol. Microbiol.">
        <title>Flavisolibacter ginsenosidimutans sp. nov., with ginsenoside-converting activity isolated from soil used for cultivating ginseng.</title>
        <authorList>
            <person name="Zhao Y."/>
            <person name="Liu Q."/>
            <person name="Kang M.S."/>
            <person name="Jin F."/>
            <person name="Yu H."/>
            <person name="Im W.T."/>
        </authorList>
    </citation>
    <scope>NUCLEOTIDE SEQUENCE [LARGE SCALE GENOMIC DNA]</scope>
    <source>
        <strain evidence="2 3">Gsoil 636</strain>
    </source>
</reference>
<organism evidence="2 3">
    <name type="scientific">Flavisolibacter ginsenosidimutans</name>
    <dbReference type="NCBI Taxonomy" id="661481"/>
    <lineage>
        <taxon>Bacteria</taxon>
        <taxon>Pseudomonadati</taxon>
        <taxon>Bacteroidota</taxon>
        <taxon>Chitinophagia</taxon>
        <taxon>Chitinophagales</taxon>
        <taxon>Chitinophagaceae</taxon>
        <taxon>Flavisolibacter</taxon>
    </lineage>
</organism>
<evidence type="ECO:0000313" key="3">
    <source>
        <dbReference type="Proteomes" id="UP000321204"/>
    </source>
</evidence>
<keyword evidence="1" id="KW-1133">Transmembrane helix</keyword>
<keyword evidence="1" id="KW-0812">Transmembrane</keyword>
<feature type="transmembrane region" description="Helical" evidence="1">
    <location>
        <begin position="91"/>
        <end position="112"/>
    </location>
</feature>
<feature type="transmembrane region" description="Helical" evidence="1">
    <location>
        <begin position="167"/>
        <end position="185"/>
    </location>
</feature>
<evidence type="ECO:0000313" key="2">
    <source>
        <dbReference type="EMBL" id="QEC57489.1"/>
    </source>
</evidence>
<feature type="transmembrane region" description="Helical" evidence="1">
    <location>
        <begin position="34"/>
        <end position="56"/>
    </location>
</feature>
<name>A0A5B8UMR1_9BACT</name>
<dbReference type="Proteomes" id="UP000321204">
    <property type="component" value="Chromosome"/>
</dbReference>
<feature type="transmembrane region" description="Helical" evidence="1">
    <location>
        <begin position="118"/>
        <end position="134"/>
    </location>
</feature>
<protein>
    <submittedName>
        <fullName evidence="2">Uncharacterized protein</fullName>
    </submittedName>
</protein>
<dbReference type="OrthoDB" id="670335at2"/>
<accession>A0A5B8UMR1</accession>
<dbReference type="KEGG" id="fgg:FSB75_16805"/>
<keyword evidence="1" id="KW-0472">Membrane</keyword>
<keyword evidence="3" id="KW-1185">Reference proteome</keyword>